<evidence type="ECO:0000313" key="7">
    <source>
        <dbReference type="RefSeq" id="XP_065652480.1"/>
    </source>
</evidence>
<dbReference type="SUPFAM" id="SSF53335">
    <property type="entry name" value="S-adenosyl-L-methionine-dependent methyltransferases"/>
    <property type="match status" value="1"/>
</dbReference>
<feature type="active site" evidence="4">
    <location>
        <position position="80"/>
    </location>
</feature>
<protein>
    <submittedName>
        <fullName evidence="7">tRNA (Cytosine(38)-C(5))-methyltransferase-like isoform X2</fullName>
    </submittedName>
</protein>
<evidence type="ECO:0000256" key="3">
    <source>
        <dbReference type="ARBA" id="ARBA00022691"/>
    </source>
</evidence>
<accession>A0ABM4BTK1</accession>
<keyword evidence="1 4" id="KW-0489">Methyltransferase</keyword>
<evidence type="ECO:0000256" key="2">
    <source>
        <dbReference type="ARBA" id="ARBA00022679"/>
    </source>
</evidence>
<reference evidence="7" key="1">
    <citation type="submission" date="2025-08" db="UniProtKB">
        <authorList>
            <consortium name="RefSeq"/>
        </authorList>
    </citation>
    <scope>IDENTIFICATION</scope>
</reference>
<dbReference type="GeneID" id="136071700"/>
<dbReference type="InterPro" id="IPR050750">
    <property type="entry name" value="C5-MTase"/>
</dbReference>
<dbReference type="PROSITE" id="PS51679">
    <property type="entry name" value="SAM_MT_C5"/>
    <property type="match status" value="1"/>
</dbReference>
<evidence type="ECO:0000313" key="6">
    <source>
        <dbReference type="Proteomes" id="UP001652625"/>
    </source>
</evidence>
<dbReference type="Proteomes" id="UP001652625">
    <property type="component" value="Chromosome 04"/>
</dbReference>
<dbReference type="Gene3D" id="3.90.120.10">
    <property type="entry name" value="DNA Methylase, subunit A, domain 2"/>
    <property type="match status" value="1"/>
</dbReference>
<dbReference type="RefSeq" id="XP_065652480.1">
    <property type="nucleotide sequence ID" value="XM_065796408.1"/>
</dbReference>
<evidence type="ECO:0000256" key="4">
    <source>
        <dbReference type="PROSITE-ProRule" id="PRU01016"/>
    </source>
</evidence>
<evidence type="ECO:0000256" key="1">
    <source>
        <dbReference type="ARBA" id="ARBA00022603"/>
    </source>
</evidence>
<organism evidence="6 7">
    <name type="scientific">Hydra vulgaris</name>
    <name type="common">Hydra</name>
    <name type="synonym">Hydra attenuata</name>
    <dbReference type="NCBI Taxonomy" id="6087"/>
    <lineage>
        <taxon>Eukaryota</taxon>
        <taxon>Metazoa</taxon>
        <taxon>Cnidaria</taxon>
        <taxon>Hydrozoa</taxon>
        <taxon>Hydroidolina</taxon>
        <taxon>Anthoathecata</taxon>
        <taxon>Aplanulata</taxon>
        <taxon>Hydridae</taxon>
        <taxon>Hydra</taxon>
    </lineage>
</organism>
<keyword evidence="6" id="KW-1185">Reference proteome</keyword>
<dbReference type="InterPro" id="IPR029063">
    <property type="entry name" value="SAM-dependent_MTases_sf"/>
</dbReference>
<name>A0ABM4BTK1_HYDVU</name>
<comment type="similarity">
    <text evidence="4 5">Belongs to the class I-like SAM-binding methyltransferase superfamily. C5-methyltransferase family.</text>
</comment>
<keyword evidence="2 4" id="KW-0808">Transferase</keyword>
<dbReference type="Pfam" id="PF00145">
    <property type="entry name" value="DNA_methylase"/>
    <property type="match status" value="1"/>
</dbReference>
<keyword evidence="3 4" id="KW-0949">S-adenosyl-L-methionine</keyword>
<dbReference type="NCBIfam" id="TIGR00675">
    <property type="entry name" value="dcm"/>
    <property type="match status" value="1"/>
</dbReference>
<evidence type="ECO:0000256" key="5">
    <source>
        <dbReference type="RuleBase" id="RU000416"/>
    </source>
</evidence>
<sequence length="388" mass="43923">MGPSLKVLEFYSGIGGVHYALTYAGVSAHVEAAFEINTSANSVYKHNFPQTTLLQKNIEGLNLEDLEHLNADVWTMSPPCQPYTRLGKQEASCDPRAKSFKKLMNILVKMTSPPSFIFLENVKGFEVSDSCEDFLMILNSKGYYTQSFLLSPVDFGIPNSRLRYYLIARYQKKFNFKTTQKPICLNGNLCECEGLDMECACTVLASVVQLYKPMKIKDILNVDNSVSSEINSSSFCEPGFKKMLDLLQKRSFPLKFTKISHSILLRYYSLFDIVDSDSNKSCCFTSGYSRFIEGTGSLFSCLPQSDRNLILNKLSITKNDNESNIDLLESLQLRFFSPEEIAALLCFPICFSFPDKITEKQKYKLLGNSVNVLVVANVMRFFLFENKI</sequence>
<dbReference type="PANTHER" id="PTHR46098">
    <property type="entry name" value="TRNA (CYTOSINE(38)-C(5))-METHYLTRANSFERASE"/>
    <property type="match status" value="1"/>
</dbReference>
<gene>
    <name evidence="7" type="primary">LOC136071700</name>
</gene>
<dbReference type="Gene3D" id="3.40.50.150">
    <property type="entry name" value="Vaccinia Virus protein VP39"/>
    <property type="match status" value="1"/>
</dbReference>
<proteinExistence type="inferred from homology"/>
<dbReference type="PRINTS" id="PR00105">
    <property type="entry name" value="C5METTRFRASE"/>
</dbReference>
<dbReference type="InterPro" id="IPR001525">
    <property type="entry name" value="C5_MeTfrase"/>
</dbReference>
<dbReference type="PANTHER" id="PTHR46098:SF1">
    <property type="entry name" value="TRNA (CYTOSINE(38)-C(5))-METHYLTRANSFERASE"/>
    <property type="match status" value="1"/>
</dbReference>